<sequence>MIEDGPHPELQCLRKQLQDMLASMSSFGPTLPKPPIIDSSFDSSADDVPRREAVRGMRIFKDSVKRDLDVLEKFLANIECARLPALSTNAPYLISVWKEAISAPAPVTAIWSTYSESGTALHPRKRGLPKEAGVKVDVVADGGRRWTRVNTTKNSRMLAEFREIDSYLTDSEGDDDEDELPSLAQTKFDNSVLRMGRSLLAAAKENPVPGTSDIPLVTLCLTRLDPSPQDSKEHDPRIPRTIEELRAMGIDVQLGEREDRLLWEPSDNTVYNPRAFHPTFRVNLDLSILIALVSDLTHAPLPTSPEDANARFTPGAEYVEWKKKRIMMLRNGGSLPADDEIGEPTGMDFVGRPSRALVTQVLQEMSKGLLDDMSERLSAVIGSAEFWTTPEAKERCLQIVRKIGGPKELRRAEALFAGDIASAEADYWDGSRYPKGFISLLPVCLLPAGQLNDTQQPPARDESGRPLSPFFRTLARTCRTILREETTPHPKSPFSPVASERAADDCDEIQRATVTKTNPKLTAHTVQSLLWGAVYGWTTLTANKTSIKAMLKEMRAGRNGALWDRSDETLVKDAGNDADTAAIWMVDPRSLAEGMRADFSSS</sequence>
<protein>
    <recommendedName>
        <fullName evidence="3">DUF1308 domain-containing protein</fullName>
    </recommendedName>
</protein>
<dbReference type="RefSeq" id="XP_007394062.1">
    <property type="nucleotide sequence ID" value="XM_007394000.1"/>
</dbReference>
<dbReference type="EMBL" id="JH930471">
    <property type="protein sequence ID" value="EKM57228.1"/>
    <property type="molecule type" value="Genomic_DNA"/>
</dbReference>
<dbReference type="HOGENOM" id="CLU_019578_0_0_1"/>
<dbReference type="AlphaFoldDB" id="K5W069"/>
<dbReference type="PANTHER" id="PTHR13379">
    <property type="entry name" value="UNCHARACTERIZED DUF1308"/>
    <property type="match status" value="1"/>
</dbReference>
<evidence type="ECO:0000313" key="2">
    <source>
        <dbReference type="Proteomes" id="UP000008370"/>
    </source>
</evidence>
<proteinExistence type="predicted"/>
<evidence type="ECO:0000313" key="1">
    <source>
        <dbReference type="EMBL" id="EKM57228.1"/>
    </source>
</evidence>
<accession>K5W069</accession>
<dbReference type="InParanoid" id="K5W069"/>
<dbReference type="OrthoDB" id="14527at2759"/>
<name>K5W069_PHACS</name>
<keyword evidence="2" id="KW-1185">Reference proteome</keyword>
<dbReference type="PANTHER" id="PTHR13379:SF0">
    <property type="entry name" value="UPF0415 PROTEIN C7ORF25"/>
    <property type="match status" value="1"/>
</dbReference>
<dbReference type="KEGG" id="pco:PHACADRAFT_27911"/>
<dbReference type="STRING" id="650164.K5W069"/>
<evidence type="ECO:0008006" key="3">
    <source>
        <dbReference type="Google" id="ProtNLM"/>
    </source>
</evidence>
<reference evidence="1 2" key="1">
    <citation type="journal article" date="2012" name="BMC Genomics">
        <title>Comparative genomics of the white-rot fungi, Phanerochaete carnosa and P. chrysosporium, to elucidate the genetic basis of the distinct wood types they colonize.</title>
        <authorList>
            <person name="Suzuki H."/>
            <person name="MacDonald J."/>
            <person name="Syed K."/>
            <person name="Salamov A."/>
            <person name="Hori C."/>
            <person name="Aerts A."/>
            <person name="Henrissat B."/>
            <person name="Wiebenga A."/>
            <person name="vanKuyk P.A."/>
            <person name="Barry K."/>
            <person name="Lindquist E."/>
            <person name="LaButti K."/>
            <person name="Lapidus A."/>
            <person name="Lucas S."/>
            <person name="Coutinho P."/>
            <person name="Gong Y."/>
            <person name="Samejima M."/>
            <person name="Mahadevan R."/>
            <person name="Abou-Zaid M."/>
            <person name="de Vries R.P."/>
            <person name="Igarashi K."/>
            <person name="Yadav J.S."/>
            <person name="Grigoriev I.V."/>
            <person name="Master E.R."/>
        </authorList>
    </citation>
    <scope>NUCLEOTIDE SEQUENCE [LARGE SCALE GENOMIC DNA]</scope>
    <source>
        <strain evidence="1 2">HHB-10118-sp</strain>
    </source>
</reference>
<gene>
    <name evidence="1" type="ORF">PHACADRAFT_27911</name>
</gene>
<dbReference type="GeneID" id="18919515"/>
<dbReference type="Proteomes" id="UP000008370">
    <property type="component" value="Unassembled WGS sequence"/>
</dbReference>
<organism evidence="1 2">
    <name type="scientific">Phanerochaete carnosa (strain HHB-10118-sp)</name>
    <name type="common">White-rot fungus</name>
    <name type="synonym">Peniophora carnosa</name>
    <dbReference type="NCBI Taxonomy" id="650164"/>
    <lineage>
        <taxon>Eukaryota</taxon>
        <taxon>Fungi</taxon>
        <taxon>Dikarya</taxon>
        <taxon>Basidiomycota</taxon>
        <taxon>Agaricomycotina</taxon>
        <taxon>Agaricomycetes</taxon>
        <taxon>Polyporales</taxon>
        <taxon>Phanerochaetaceae</taxon>
        <taxon>Phanerochaete</taxon>
    </lineage>
</organism>